<dbReference type="InterPro" id="IPR007492">
    <property type="entry name" value="LytTR_DNA-bd_dom"/>
</dbReference>
<dbReference type="Gene3D" id="2.40.50.1020">
    <property type="entry name" value="LytTr DNA-binding domain"/>
    <property type="match status" value="1"/>
</dbReference>
<feature type="transmembrane region" description="Helical" evidence="2">
    <location>
        <begin position="176"/>
        <end position="197"/>
    </location>
</feature>
<protein>
    <recommendedName>
        <fullName evidence="4">HTH LytTR-type domain-containing protein</fullName>
    </recommendedName>
</protein>
<feature type="transmembrane region" description="Helical" evidence="2">
    <location>
        <begin position="242"/>
        <end position="262"/>
    </location>
</feature>
<reference evidence="5" key="1">
    <citation type="journal article" date="2014" name="Int. J. Syst. Evol. Microbiol.">
        <title>Complete genome sequence of Corynebacterium casei LMG S-19264T (=DSM 44701T), isolated from a smear-ripened cheese.</title>
        <authorList>
            <consortium name="US DOE Joint Genome Institute (JGI-PGF)"/>
            <person name="Walter F."/>
            <person name="Albersmeier A."/>
            <person name="Kalinowski J."/>
            <person name="Ruckert C."/>
        </authorList>
    </citation>
    <scope>NUCLEOTIDE SEQUENCE</scope>
    <source>
        <strain evidence="5">VKM B-1513</strain>
    </source>
</reference>
<dbReference type="PANTHER" id="PTHR37299">
    <property type="entry name" value="TRANSCRIPTIONAL REGULATOR-RELATED"/>
    <property type="match status" value="1"/>
</dbReference>
<evidence type="ECO:0000313" key="6">
    <source>
        <dbReference type="Proteomes" id="UP001143486"/>
    </source>
</evidence>
<evidence type="ECO:0000259" key="4">
    <source>
        <dbReference type="PROSITE" id="PS50930"/>
    </source>
</evidence>
<sequence length="508" mass="55042">MKTICALLAAIATSLLLSIAAYGQPGAHVDTANVRVCPVDDPARIPDFSGPHCETTPLWSVDPQGRHLWVQAQLVLRPENLDGPGPFGLQVLAKASSEAWINGTYLGANGRPAGTRDAEIPGRMDSVIYVPRALVQEGENTVVLRLSAQHGFIRLAAPMHRVAFGPYRDPSRRMILAYWPSLITFGAFAVGCLFFGVTALRGEDREGSAILSAASLFAAIQLLAEVSRSLYPYPYPVHEIRLVAILVCAFGFGLCLNAYVLLRLSRLAVRARMLRLTGLAAIMVLIVVVVPGFDGKTGYALLAAVAAGIIGSIIWSIGKRPGAPAYLALFCAFAALMIAFPTDFIDTYFYLAAGGMLIFLFYRQALTLVGERQRRQAEERRARQLETALAEARQRTAPVQLQLVSAGRVDYVPTDRIVQLKGAGDYVEVHHDDGRTALYNGSLAGLETELPETFLRVHRSHIVNTAFVNALERDASGVGRLLLTQGSEVPVSRRIMPKVRSALASPAD</sequence>
<keyword evidence="3" id="KW-0732">Signal</keyword>
<evidence type="ECO:0000313" key="5">
    <source>
        <dbReference type="EMBL" id="GLK53386.1"/>
    </source>
</evidence>
<dbReference type="Proteomes" id="UP001143486">
    <property type="component" value="Unassembled WGS sequence"/>
</dbReference>
<proteinExistence type="predicted"/>
<feature type="transmembrane region" description="Helical" evidence="2">
    <location>
        <begin position="299"/>
        <end position="318"/>
    </location>
</feature>
<keyword evidence="6" id="KW-1185">Reference proteome</keyword>
<keyword evidence="2" id="KW-1133">Transmembrane helix</keyword>
<evidence type="ECO:0000256" key="3">
    <source>
        <dbReference type="SAM" id="SignalP"/>
    </source>
</evidence>
<dbReference type="GO" id="GO:0003677">
    <property type="term" value="F:DNA binding"/>
    <property type="evidence" value="ECO:0007669"/>
    <property type="project" value="InterPro"/>
</dbReference>
<feature type="transmembrane region" description="Helical" evidence="2">
    <location>
        <begin position="348"/>
        <end position="366"/>
    </location>
</feature>
<dbReference type="Pfam" id="PF04397">
    <property type="entry name" value="LytTR"/>
    <property type="match status" value="1"/>
</dbReference>
<feature type="transmembrane region" description="Helical" evidence="2">
    <location>
        <begin position="274"/>
        <end position="293"/>
    </location>
</feature>
<feature type="chain" id="PRO_5040869658" description="HTH LytTR-type domain-containing protein" evidence="3">
    <location>
        <begin position="24"/>
        <end position="508"/>
    </location>
</feature>
<dbReference type="PANTHER" id="PTHR37299:SF1">
    <property type="entry name" value="STAGE 0 SPORULATION PROTEIN A HOMOLOG"/>
    <property type="match status" value="1"/>
</dbReference>
<reference evidence="5" key="2">
    <citation type="submission" date="2023-01" db="EMBL/GenBank/DDBJ databases">
        <authorList>
            <person name="Sun Q."/>
            <person name="Evtushenko L."/>
        </authorList>
    </citation>
    <scope>NUCLEOTIDE SEQUENCE</scope>
    <source>
        <strain evidence="5">VKM B-1513</strain>
    </source>
</reference>
<name>A0A9W6IN87_9PROT</name>
<dbReference type="SMART" id="SM00850">
    <property type="entry name" value="LytTR"/>
    <property type="match status" value="1"/>
</dbReference>
<dbReference type="GO" id="GO:0000156">
    <property type="term" value="F:phosphorelay response regulator activity"/>
    <property type="evidence" value="ECO:0007669"/>
    <property type="project" value="InterPro"/>
</dbReference>
<feature type="transmembrane region" description="Helical" evidence="2">
    <location>
        <begin position="325"/>
        <end position="342"/>
    </location>
</feature>
<feature type="coiled-coil region" evidence="1">
    <location>
        <begin position="368"/>
        <end position="395"/>
    </location>
</feature>
<dbReference type="RefSeq" id="WP_271187738.1">
    <property type="nucleotide sequence ID" value="NZ_BSFE01000010.1"/>
</dbReference>
<dbReference type="AlphaFoldDB" id="A0A9W6IN87"/>
<keyword evidence="2" id="KW-0472">Membrane</keyword>
<dbReference type="InterPro" id="IPR046947">
    <property type="entry name" value="LytR-like"/>
</dbReference>
<keyword evidence="1" id="KW-0175">Coiled coil</keyword>
<comment type="caution">
    <text evidence="5">The sequence shown here is derived from an EMBL/GenBank/DDBJ whole genome shotgun (WGS) entry which is preliminary data.</text>
</comment>
<evidence type="ECO:0000256" key="2">
    <source>
        <dbReference type="SAM" id="Phobius"/>
    </source>
</evidence>
<keyword evidence="2" id="KW-0812">Transmembrane</keyword>
<gene>
    <name evidence="5" type="ORF">GCM10017621_28940</name>
</gene>
<dbReference type="EMBL" id="BSFE01000010">
    <property type="protein sequence ID" value="GLK53386.1"/>
    <property type="molecule type" value="Genomic_DNA"/>
</dbReference>
<accession>A0A9W6IN87</accession>
<dbReference type="PROSITE" id="PS50930">
    <property type="entry name" value="HTH_LYTTR"/>
    <property type="match status" value="1"/>
</dbReference>
<feature type="signal peptide" evidence="3">
    <location>
        <begin position="1"/>
        <end position="23"/>
    </location>
</feature>
<organism evidence="5 6">
    <name type="scientific">Maricaulis virginensis</name>
    <dbReference type="NCBI Taxonomy" id="144022"/>
    <lineage>
        <taxon>Bacteria</taxon>
        <taxon>Pseudomonadati</taxon>
        <taxon>Pseudomonadota</taxon>
        <taxon>Alphaproteobacteria</taxon>
        <taxon>Maricaulales</taxon>
        <taxon>Maricaulaceae</taxon>
        <taxon>Maricaulis</taxon>
    </lineage>
</organism>
<feature type="domain" description="HTH LytTR-type" evidence="4">
    <location>
        <begin position="401"/>
        <end position="505"/>
    </location>
</feature>
<evidence type="ECO:0000256" key="1">
    <source>
        <dbReference type="SAM" id="Coils"/>
    </source>
</evidence>